<keyword evidence="1" id="KW-0472">Membrane</keyword>
<dbReference type="EMBL" id="FLQU01001922">
    <property type="protein sequence ID" value="SBS94978.1"/>
    <property type="molecule type" value="Genomic_DNA"/>
</dbReference>
<organism evidence="3 4">
    <name type="scientific">Plasmodium ovale curtisi</name>
    <dbReference type="NCBI Taxonomy" id="864141"/>
    <lineage>
        <taxon>Eukaryota</taxon>
        <taxon>Sar</taxon>
        <taxon>Alveolata</taxon>
        <taxon>Apicomplexa</taxon>
        <taxon>Aconoidasida</taxon>
        <taxon>Haemosporida</taxon>
        <taxon>Plasmodiidae</taxon>
        <taxon>Plasmodium</taxon>
        <taxon>Plasmodium (Plasmodium)</taxon>
    </lineage>
</organism>
<evidence type="ECO:0000313" key="5">
    <source>
        <dbReference type="Proteomes" id="UP000078560"/>
    </source>
</evidence>
<dbReference type="EMBL" id="FLQV01001642">
    <property type="protein sequence ID" value="SBS99998.1"/>
    <property type="molecule type" value="Genomic_DNA"/>
</dbReference>
<keyword evidence="1" id="KW-0812">Transmembrane</keyword>
<accession>A0A1A8X6Z3</accession>
<dbReference type="Proteomes" id="UP000078560">
    <property type="component" value="Unassembled WGS sequence"/>
</dbReference>
<reference evidence="3" key="2">
    <citation type="submission" date="2016-05" db="EMBL/GenBank/DDBJ databases">
        <authorList>
            <person name="Lavstsen T."/>
            <person name="Jespersen J.S."/>
        </authorList>
    </citation>
    <scope>NUCLEOTIDE SEQUENCE [LARGE SCALE GENOMIC DNA]</scope>
</reference>
<keyword evidence="1" id="KW-1133">Transmembrane helix</keyword>
<dbReference type="AlphaFoldDB" id="A0A1A8X6Z3"/>
<protein>
    <submittedName>
        <fullName evidence="3">PIR Superfamily Protein</fullName>
    </submittedName>
</protein>
<reference evidence="4 5" key="1">
    <citation type="submission" date="2016-05" db="EMBL/GenBank/DDBJ databases">
        <authorList>
            <person name="Naeem Raeece"/>
        </authorList>
    </citation>
    <scope>NUCLEOTIDE SEQUENCE [LARGE SCALE GENOMIC DNA]</scope>
</reference>
<name>A0A1A8X6Z3_PLAOA</name>
<evidence type="ECO:0000313" key="3">
    <source>
        <dbReference type="EMBL" id="SBS99998.1"/>
    </source>
</evidence>
<evidence type="ECO:0000313" key="4">
    <source>
        <dbReference type="Proteomes" id="UP000078546"/>
    </source>
</evidence>
<feature type="transmembrane region" description="Helical" evidence="1">
    <location>
        <begin position="222"/>
        <end position="243"/>
    </location>
</feature>
<evidence type="ECO:0000256" key="1">
    <source>
        <dbReference type="SAM" id="Phobius"/>
    </source>
</evidence>
<dbReference type="Proteomes" id="UP000078546">
    <property type="component" value="Unassembled WGS sequence"/>
</dbReference>
<gene>
    <name evidence="3" type="ORF">POVCU1_056710</name>
    <name evidence="2" type="ORF">POVCU2_0092260</name>
</gene>
<evidence type="ECO:0000313" key="2">
    <source>
        <dbReference type="EMBL" id="SBS94978.1"/>
    </source>
</evidence>
<sequence length="298" mass="34865">MSNLTEEKIYRCVDSFSSYRNTLENFGTQDMITDTNNCTIAEDISLDDGDSFTKTCEKAIQYLSHLKSNNTANYIAQGCIYFFYWIYDDVLGEKKSGSNTFKIYKILNNAYESIDPDAHVCEAYIENISDAIFLKLKDLYDLHDNLKKFKEKSSPTEGSICTYAKNCIPIYKKHLNDYHSSINQNFCNELEIFRKEYNESIKKETSCRDHLDELPSTKKYDIVVILAPFVTIFITSFVLFILYKFTPFGLWLSSRIRREKNGWNNLEEDIKFQNNLKIDDQNLRNSSYNILYHSVEHS</sequence>
<dbReference type="Pfam" id="PF05795">
    <property type="entry name" value="Plasmodium_Vir"/>
    <property type="match status" value="2"/>
</dbReference>
<dbReference type="InterPro" id="IPR008780">
    <property type="entry name" value="Plasmodium_Vir"/>
</dbReference>
<proteinExistence type="predicted"/>